<feature type="compositionally biased region" description="Basic and acidic residues" evidence="1">
    <location>
        <begin position="33"/>
        <end position="54"/>
    </location>
</feature>
<name>A0A4Y2PEG7_ARAVE</name>
<protein>
    <submittedName>
        <fullName evidence="2">Uncharacterized protein</fullName>
    </submittedName>
</protein>
<feature type="compositionally biased region" description="Polar residues" evidence="1">
    <location>
        <begin position="70"/>
        <end position="96"/>
    </location>
</feature>
<organism evidence="2 3">
    <name type="scientific">Araneus ventricosus</name>
    <name type="common">Orbweaver spider</name>
    <name type="synonym">Epeira ventricosa</name>
    <dbReference type="NCBI Taxonomy" id="182803"/>
    <lineage>
        <taxon>Eukaryota</taxon>
        <taxon>Metazoa</taxon>
        <taxon>Ecdysozoa</taxon>
        <taxon>Arthropoda</taxon>
        <taxon>Chelicerata</taxon>
        <taxon>Arachnida</taxon>
        <taxon>Araneae</taxon>
        <taxon>Araneomorphae</taxon>
        <taxon>Entelegynae</taxon>
        <taxon>Araneoidea</taxon>
        <taxon>Araneidae</taxon>
        <taxon>Araneus</taxon>
    </lineage>
</organism>
<feature type="region of interest" description="Disordered" evidence="1">
    <location>
        <begin position="1"/>
        <end position="122"/>
    </location>
</feature>
<sequence>MVPGTPQLQHGGLFTLSHNAPPPVSGLQIPALPKEEIMEEDVKSGQKRKQDTVQKRKQKVSKGKKEVSVDTLQLDHSSTDSDSTVILRDSQSSLPSEENRSTFLLDHPTTDGEVPDTHTSTPDNILFRDTLCPEMRDIVIEFKDKYPVNDNLVKHIWVLMFAIDAQFVKLRQRLEKLEGVAATSVAPADLSYANMKNQVLASNPPRPSEGSEWSKVVKKRP</sequence>
<feature type="region of interest" description="Disordered" evidence="1">
    <location>
        <begin position="197"/>
        <end position="221"/>
    </location>
</feature>
<reference evidence="2 3" key="1">
    <citation type="journal article" date="2019" name="Sci. Rep.">
        <title>Orb-weaving spider Araneus ventricosus genome elucidates the spidroin gene catalogue.</title>
        <authorList>
            <person name="Kono N."/>
            <person name="Nakamura H."/>
            <person name="Ohtoshi R."/>
            <person name="Moran D.A.P."/>
            <person name="Shinohara A."/>
            <person name="Yoshida Y."/>
            <person name="Fujiwara M."/>
            <person name="Mori M."/>
            <person name="Tomita M."/>
            <person name="Arakawa K."/>
        </authorList>
    </citation>
    <scope>NUCLEOTIDE SEQUENCE [LARGE SCALE GENOMIC DNA]</scope>
</reference>
<dbReference type="Proteomes" id="UP000499080">
    <property type="component" value="Unassembled WGS sequence"/>
</dbReference>
<evidence type="ECO:0000256" key="1">
    <source>
        <dbReference type="SAM" id="MobiDB-lite"/>
    </source>
</evidence>
<evidence type="ECO:0000313" key="3">
    <source>
        <dbReference type="Proteomes" id="UP000499080"/>
    </source>
</evidence>
<gene>
    <name evidence="2" type="ORF">AVEN_55984_1</name>
</gene>
<keyword evidence="3" id="KW-1185">Reference proteome</keyword>
<accession>A0A4Y2PEG7</accession>
<dbReference type="AlphaFoldDB" id="A0A4Y2PEG7"/>
<proteinExistence type="predicted"/>
<dbReference type="EMBL" id="BGPR01011080">
    <property type="protein sequence ID" value="GBN49492.1"/>
    <property type="molecule type" value="Genomic_DNA"/>
</dbReference>
<evidence type="ECO:0000313" key="2">
    <source>
        <dbReference type="EMBL" id="GBN49492.1"/>
    </source>
</evidence>
<comment type="caution">
    <text evidence="2">The sequence shown here is derived from an EMBL/GenBank/DDBJ whole genome shotgun (WGS) entry which is preliminary data.</text>
</comment>